<sequence>MTKVDKSMVYPGLQMNIPAFYPMQSGHYQHTSIALNHGYSAQNCNCTIMAAPMFECQQEYCFPRISPDSAARILSIAREYAVLLC</sequence>
<gene>
    <name evidence="1" type="ORF">GBAR_LOCUS14732</name>
</gene>
<dbReference type="Proteomes" id="UP001174909">
    <property type="component" value="Unassembled WGS sequence"/>
</dbReference>
<organism evidence="1 2">
    <name type="scientific">Geodia barretti</name>
    <name type="common">Barrett's horny sponge</name>
    <dbReference type="NCBI Taxonomy" id="519541"/>
    <lineage>
        <taxon>Eukaryota</taxon>
        <taxon>Metazoa</taxon>
        <taxon>Porifera</taxon>
        <taxon>Demospongiae</taxon>
        <taxon>Heteroscleromorpha</taxon>
        <taxon>Tetractinellida</taxon>
        <taxon>Astrophorina</taxon>
        <taxon>Geodiidae</taxon>
        <taxon>Geodia</taxon>
    </lineage>
</organism>
<name>A0AA35SAG3_GEOBA</name>
<evidence type="ECO:0000313" key="1">
    <source>
        <dbReference type="EMBL" id="CAI8025507.1"/>
    </source>
</evidence>
<reference evidence="1" key="1">
    <citation type="submission" date="2023-03" db="EMBL/GenBank/DDBJ databases">
        <authorList>
            <person name="Steffen K."/>
            <person name="Cardenas P."/>
        </authorList>
    </citation>
    <scope>NUCLEOTIDE SEQUENCE</scope>
</reference>
<keyword evidence="2" id="KW-1185">Reference proteome</keyword>
<accession>A0AA35SAG3</accession>
<proteinExistence type="predicted"/>
<protein>
    <submittedName>
        <fullName evidence="1">Uncharacterized protein</fullName>
    </submittedName>
</protein>
<comment type="caution">
    <text evidence="1">The sequence shown here is derived from an EMBL/GenBank/DDBJ whole genome shotgun (WGS) entry which is preliminary data.</text>
</comment>
<dbReference type="AlphaFoldDB" id="A0AA35SAG3"/>
<evidence type="ECO:0000313" key="2">
    <source>
        <dbReference type="Proteomes" id="UP001174909"/>
    </source>
</evidence>
<dbReference type="EMBL" id="CASHTH010002155">
    <property type="protein sequence ID" value="CAI8025507.1"/>
    <property type="molecule type" value="Genomic_DNA"/>
</dbReference>